<keyword evidence="1" id="KW-0732">Signal</keyword>
<organism evidence="2 3">
    <name type="scientific">Meganyctiphanes norvegica</name>
    <name type="common">Northern krill</name>
    <name type="synonym">Thysanopoda norvegica</name>
    <dbReference type="NCBI Taxonomy" id="48144"/>
    <lineage>
        <taxon>Eukaryota</taxon>
        <taxon>Metazoa</taxon>
        <taxon>Ecdysozoa</taxon>
        <taxon>Arthropoda</taxon>
        <taxon>Crustacea</taxon>
        <taxon>Multicrustacea</taxon>
        <taxon>Malacostraca</taxon>
        <taxon>Eumalacostraca</taxon>
        <taxon>Eucarida</taxon>
        <taxon>Euphausiacea</taxon>
        <taxon>Euphausiidae</taxon>
        <taxon>Meganyctiphanes</taxon>
    </lineage>
</organism>
<feature type="chain" id="PRO_5043864454" evidence="1">
    <location>
        <begin position="32"/>
        <end position="117"/>
    </location>
</feature>
<sequence>MKSAGQKYIIMKRAFSIALVVLFAVYNTGQAFKCYSCQNYDSSWEWWYYDEGCGINQAYEGNIVDCESCDSCGTRVWHDGRMGRTEATGAVDGQCDYGNTWTDCYCKTELCNAGRWW</sequence>
<dbReference type="AlphaFoldDB" id="A0AAV2Q3K3"/>
<name>A0AAV2Q3K3_MEGNR</name>
<comment type="caution">
    <text evidence="2">The sequence shown here is derived from an EMBL/GenBank/DDBJ whole genome shotgun (WGS) entry which is preliminary data.</text>
</comment>
<dbReference type="Proteomes" id="UP001497623">
    <property type="component" value="Unassembled WGS sequence"/>
</dbReference>
<dbReference type="EMBL" id="CAXKWB010002879">
    <property type="protein sequence ID" value="CAL4067923.1"/>
    <property type="molecule type" value="Genomic_DNA"/>
</dbReference>
<protein>
    <submittedName>
        <fullName evidence="2">Uncharacterized protein</fullName>
    </submittedName>
</protein>
<evidence type="ECO:0000313" key="2">
    <source>
        <dbReference type="EMBL" id="CAL4067923.1"/>
    </source>
</evidence>
<accession>A0AAV2Q3K3</accession>
<feature type="signal peptide" evidence="1">
    <location>
        <begin position="1"/>
        <end position="31"/>
    </location>
</feature>
<evidence type="ECO:0000313" key="3">
    <source>
        <dbReference type="Proteomes" id="UP001497623"/>
    </source>
</evidence>
<evidence type="ECO:0000256" key="1">
    <source>
        <dbReference type="SAM" id="SignalP"/>
    </source>
</evidence>
<reference evidence="2 3" key="1">
    <citation type="submission" date="2024-05" db="EMBL/GenBank/DDBJ databases">
        <authorList>
            <person name="Wallberg A."/>
        </authorList>
    </citation>
    <scope>NUCLEOTIDE SEQUENCE [LARGE SCALE GENOMIC DNA]</scope>
</reference>
<gene>
    <name evidence="2" type="ORF">MNOR_LOCUS6805</name>
</gene>
<proteinExistence type="predicted"/>
<keyword evidence="3" id="KW-1185">Reference proteome</keyword>